<evidence type="ECO:0000313" key="3">
    <source>
        <dbReference type="Proteomes" id="UP000315439"/>
    </source>
</evidence>
<dbReference type="AlphaFoldDB" id="A0A545U8Z5"/>
<dbReference type="OrthoDB" id="6398765at2"/>
<keyword evidence="3" id="KW-1185">Reference proteome</keyword>
<dbReference type="RefSeq" id="WP_142932802.1">
    <property type="nucleotide sequence ID" value="NZ_ML660167.1"/>
</dbReference>
<dbReference type="EMBL" id="VIKS01000011">
    <property type="protein sequence ID" value="TQV85883.1"/>
    <property type="molecule type" value="Genomic_DNA"/>
</dbReference>
<dbReference type="Proteomes" id="UP000315439">
    <property type="component" value="Unassembled WGS sequence"/>
</dbReference>
<sequence>MFNSQIVKAENGQFFVFRIPGRETLSQSLTPKYFWDDFATLHFVQNLNVMTGFWHQLASSCLGFGYEGWRNAHPWSAIEEYIAYCLINGHIQVFSIKADDVFHPSSSERQFKTPYGISYQFIPAANTLISSPSETKSFNSVADANTFIENLNLSDKQLSELEESLDLPEHSTGANAGGFAYTESPKQNLSNALVNGDIIIAVEEEANKPASKDNFVETKTTPVDLGPHATEATSETAAEEQKQEEPVCKLTKFTVSCAHDGRKQEVIEKTAGILSLDVVASETAKRGFEKIKAKLEVDSACSTHTSSSSTIHPAPAKTVKGSLENTYHLSCEPVTNPLRYLWLPSIKPSTYKIAASACERYSPASVEVNVFPKVKWNANIAYSFGGKESKREANSTGVVSNEHSSKAGKFSGKMEFFYDEEKRDLTLEYKNGIDDILQRLNYVRRKVDRFLTYMGDDAPLKLEIFWPNLGIKYETELKEDKSSPEVVSSYDLSLSADPLIGMKGSIDVFPVLLKAVKTHPAGRPIASVLEAALKGVGSDKSVASLKADIQLVFSIESKVTINFSTSGENGKDNASCKSEQAIAMEFKFEGVVGAKGHIWVIKFEKSYKAGIKTGFVGKIIIERDDVGYYWYSRFLFNGLIVYFTKYEKLEKSVTGGNPMAKALGKVPDQAEESTTTEFTWIEPDADEEAPADTATAAGSPATQSANRHYIIKF</sequence>
<comment type="caution">
    <text evidence="2">The sequence shown here is derived from an EMBL/GenBank/DDBJ whole genome shotgun (WGS) entry which is preliminary data.</text>
</comment>
<feature type="region of interest" description="Disordered" evidence="1">
    <location>
        <begin position="209"/>
        <end position="243"/>
    </location>
</feature>
<gene>
    <name evidence="2" type="ORF">FLL46_18340</name>
</gene>
<evidence type="ECO:0000313" key="2">
    <source>
        <dbReference type="EMBL" id="TQV85883.1"/>
    </source>
</evidence>
<organism evidence="2 3">
    <name type="scientific">Aliikangiella coralliicola</name>
    <dbReference type="NCBI Taxonomy" id="2592383"/>
    <lineage>
        <taxon>Bacteria</taxon>
        <taxon>Pseudomonadati</taxon>
        <taxon>Pseudomonadota</taxon>
        <taxon>Gammaproteobacteria</taxon>
        <taxon>Oceanospirillales</taxon>
        <taxon>Pleioneaceae</taxon>
        <taxon>Aliikangiella</taxon>
    </lineage>
</organism>
<name>A0A545U8Z5_9GAMM</name>
<protein>
    <submittedName>
        <fullName evidence="2">Uncharacterized protein</fullName>
    </submittedName>
</protein>
<evidence type="ECO:0000256" key="1">
    <source>
        <dbReference type="SAM" id="MobiDB-lite"/>
    </source>
</evidence>
<proteinExistence type="predicted"/>
<reference evidence="2 3" key="1">
    <citation type="submission" date="2019-07" db="EMBL/GenBank/DDBJ databases">
        <title>Draft genome for Aliikangiella sp. M105.</title>
        <authorList>
            <person name="Wang G."/>
        </authorList>
    </citation>
    <scope>NUCLEOTIDE SEQUENCE [LARGE SCALE GENOMIC DNA]</scope>
    <source>
        <strain evidence="2 3">M105</strain>
    </source>
</reference>
<accession>A0A545U8Z5</accession>